<dbReference type="CDD" id="cd00093">
    <property type="entry name" value="HTH_XRE"/>
    <property type="match status" value="1"/>
</dbReference>
<feature type="domain" description="HTH cro/C1-type" evidence="2">
    <location>
        <begin position="19"/>
        <end position="60"/>
    </location>
</feature>
<feature type="compositionally biased region" description="Basic and acidic residues" evidence="1">
    <location>
        <begin position="85"/>
        <end position="133"/>
    </location>
</feature>
<dbReference type="Proteomes" id="UP000019402">
    <property type="component" value="Unassembled WGS sequence"/>
</dbReference>
<evidence type="ECO:0000313" key="3">
    <source>
        <dbReference type="EMBL" id="GAF02390.1"/>
    </source>
</evidence>
<dbReference type="SUPFAM" id="SSF47413">
    <property type="entry name" value="lambda repressor-like DNA-binding domains"/>
    <property type="match status" value="1"/>
</dbReference>
<feature type="region of interest" description="Disordered" evidence="1">
    <location>
        <begin position="73"/>
        <end position="140"/>
    </location>
</feature>
<dbReference type="SMART" id="SM00530">
    <property type="entry name" value="HTH_XRE"/>
    <property type="match status" value="1"/>
</dbReference>
<dbReference type="InterPro" id="IPR010982">
    <property type="entry name" value="Lambda_DNA-bd_dom_sf"/>
</dbReference>
<gene>
    <name evidence="3" type="ORF">JCM21142_31024</name>
</gene>
<sequence length="162" mass="18738">MKQRLQTLLATEKIVSSRFADIVGVNRSSISHLLNGRNNPSLEFLQKVLVKFPHINPDWLLLGQGSMYRNNKDNKANTVLPPKNLFEDKEVDRNEEKSEVSKPEKVIEKDEHVPVTTEPEERAPYSMQHEKKVTPPSSSQQQLDRIVFFYSDGTFDTYRPNR</sequence>
<dbReference type="RefSeq" id="WP_052343037.1">
    <property type="nucleotide sequence ID" value="NZ_BAMD01000008.1"/>
</dbReference>
<dbReference type="eggNOG" id="COG3093">
    <property type="taxonomic scope" value="Bacteria"/>
</dbReference>
<keyword evidence="4" id="KW-1185">Reference proteome</keyword>
<name>W7XVX1_9BACT</name>
<reference evidence="3 4" key="1">
    <citation type="journal article" date="2014" name="Genome Announc.">
        <title>Draft Genome Sequence of Cytophaga fermentans JCM 21142T, a Facultative Anaerobe Isolated from Marine Mud.</title>
        <authorList>
            <person name="Starns D."/>
            <person name="Oshima K."/>
            <person name="Suda W."/>
            <person name="Iino T."/>
            <person name="Yuki M."/>
            <person name="Inoue J."/>
            <person name="Kitamura K."/>
            <person name="Iida T."/>
            <person name="Darby A."/>
            <person name="Hattori M."/>
            <person name="Ohkuma M."/>
        </authorList>
    </citation>
    <scope>NUCLEOTIDE SEQUENCE [LARGE SCALE GENOMIC DNA]</scope>
    <source>
        <strain evidence="3 4">JCM 21142</strain>
    </source>
</reference>
<dbReference type="Pfam" id="PF01381">
    <property type="entry name" value="HTH_3"/>
    <property type="match status" value="1"/>
</dbReference>
<dbReference type="STRING" id="869213.GCA_000517085_01257"/>
<dbReference type="AlphaFoldDB" id="W7XVX1"/>
<dbReference type="OrthoDB" id="1034290at2"/>
<dbReference type="EMBL" id="BAMD01000008">
    <property type="protein sequence ID" value="GAF02390.1"/>
    <property type="molecule type" value="Genomic_DNA"/>
</dbReference>
<evidence type="ECO:0000259" key="2">
    <source>
        <dbReference type="PROSITE" id="PS50943"/>
    </source>
</evidence>
<proteinExistence type="predicted"/>
<dbReference type="GO" id="GO:0003677">
    <property type="term" value="F:DNA binding"/>
    <property type="evidence" value="ECO:0007669"/>
    <property type="project" value="InterPro"/>
</dbReference>
<evidence type="ECO:0000256" key="1">
    <source>
        <dbReference type="SAM" id="MobiDB-lite"/>
    </source>
</evidence>
<dbReference type="PROSITE" id="PS50943">
    <property type="entry name" value="HTH_CROC1"/>
    <property type="match status" value="1"/>
</dbReference>
<protein>
    <submittedName>
        <fullName evidence="3">Helix-turn-helix protein</fullName>
    </submittedName>
</protein>
<evidence type="ECO:0000313" key="4">
    <source>
        <dbReference type="Proteomes" id="UP000019402"/>
    </source>
</evidence>
<organism evidence="3 4">
    <name type="scientific">Saccharicrinis fermentans DSM 9555 = JCM 21142</name>
    <dbReference type="NCBI Taxonomy" id="869213"/>
    <lineage>
        <taxon>Bacteria</taxon>
        <taxon>Pseudomonadati</taxon>
        <taxon>Bacteroidota</taxon>
        <taxon>Bacteroidia</taxon>
        <taxon>Marinilabiliales</taxon>
        <taxon>Marinilabiliaceae</taxon>
        <taxon>Saccharicrinis</taxon>
    </lineage>
</organism>
<dbReference type="Gene3D" id="1.10.260.40">
    <property type="entry name" value="lambda repressor-like DNA-binding domains"/>
    <property type="match status" value="1"/>
</dbReference>
<dbReference type="InterPro" id="IPR001387">
    <property type="entry name" value="Cro/C1-type_HTH"/>
</dbReference>
<accession>W7XVX1</accession>
<comment type="caution">
    <text evidence="3">The sequence shown here is derived from an EMBL/GenBank/DDBJ whole genome shotgun (WGS) entry which is preliminary data.</text>
</comment>